<dbReference type="Pfam" id="PF13031">
    <property type="entry name" value="DUF3892"/>
    <property type="match status" value="1"/>
</dbReference>
<proteinExistence type="predicted"/>
<dbReference type="KEGG" id="ebla:JGUZn3_22060"/>
<keyword evidence="2" id="KW-1185">Reference proteome</keyword>
<accession>A0A7H1NUE7</accession>
<gene>
    <name evidence="1" type="ORF">JGUZn3_22060</name>
</gene>
<reference evidence="1 2" key="1">
    <citation type="submission" date="2020-08" db="EMBL/GenBank/DDBJ databases">
        <title>Complete genome sequence of Entomobacter blattae G55GP.</title>
        <authorList>
            <person name="Poehlein A."/>
            <person name="Guzman J."/>
            <person name="Daniel R."/>
            <person name="Vilcinskas A."/>
        </authorList>
    </citation>
    <scope>NUCLEOTIDE SEQUENCE [LARGE SCALE GENOMIC DNA]</scope>
    <source>
        <strain evidence="1 2">G55GP</strain>
    </source>
</reference>
<name>A0A7H1NUE7_9PROT</name>
<dbReference type="AlphaFoldDB" id="A0A7H1NUE7"/>
<sequence length="103" mass="11650">MSEKWAKYIIVAVRYNSSDKHIHSVKRCEDLGDKLGDSEVRTKNAIVNAIENKNLTYATAYQDESGEWVEGAKVSVVVVNGKKYLRTDSNKKEEDNLGNLPEF</sequence>
<dbReference type="EMBL" id="CP060244">
    <property type="protein sequence ID" value="QNT79407.1"/>
    <property type="molecule type" value="Genomic_DNA"/>
</dbReference>
<organism evidence="1 2">
    <name type="scientific">Entomobacter blattae</name>
    <dbReference type="NCBI Taxonomy" id="2762277"/>
    <lineage>
        <taxon>Bacteria</taxon>
        <taxon>Pseudomonadati</taxon>
        <taxon>Pseudomonadota</taxon>
        <taxon>Alphaproteobacteria</taxon>
        <taxon>Acetobacterales</taxon>
        <taxon>Acetobacteraceae</taxon>
        <taxon>Entomobacter</taxon>
    </lineage>
</organism>
<evidence type="ECO:0000313" key="2">
    <source>
        <dbReference type="Proteomes" id="UP000516349"/>
    </source>
</evidence>
<dbReference type="Proteomes" id="UP000516349">
    <property type="component" value="Chromosome"/>
</dbReference>
<dbReference type="InterPro" id="IPR024997">
    <property type="entry name" value="DUF3892"/>
</dbReference>
<evidence type="ECO:0008006" key="3">
    <source>
        <dbReference type="Google" id="ProtNLM"/>
    </source>
</evidence>
<protein>
    <recommendedName>
        <fullName evidence="3">DUF3892 domain-containing protein</fullName>
    </recommendedName>
</protein>
<dbReference type="RefSeq" id="WP_203413575.1">
    <property type="nucleotide sequence ID" value="NZ_CP060244.1"/>
</dbReference>
<evidence type="ECO:0000313" key="1">
    <source>
        <dbReference type="EMBL" id="QNT79407.1"/>
    </source>
</evidence>